<dbReference type="Pfam" id="PF26148">
    <property type="entry name" value="VPS18_RING_C"/>
    <property type="match status" value="1"/>
</dbReference>
<dbReference type="Gene3D" id="3.30.40.10">
    <property type="entry name" value="Zinc/RING finger domain, C3HC4 (zinc finger)"/>
    <property type="match status" value="1"/>
</dbReference>
<feature type="non-terminal residue" evidence="12">
    <location>
        <position position="1"/>
    </location>
</feature>
<dbReference type="FunCoup" id="A0A067RGK1">
    <property type="interactions" value="2097"/>
</dbReference>
<keyword evidence="13" id="KW-1185">Reference proteome</keyword>
<dbReference type="GO" id="GO:0048284">
    <property type="term" value="P:organelle fusion"/>
    <property type="evidence" value="ECO:0007669"/>
    <property type="project" value="TreeGrafter"/>
</dbReference>
<feature type="repeat" description="CHCR" evidence="8">
    <location>
        <begin position="609"/>
        <end position="763"/>
    </location>
</feature>
<dbReference type="STRING" id="136037.A0A067RGK1"/>
<evidence type="ECO:0000256" key="5">
    <source>
        <dbReference type="ARBA" id="ARBA00022771"/>
    </source>
</evidence>
<dbReference type="Proteomes" id="UP000027135">
    <property type="component" value="Unassembled WGS sequence"/>
</dbReference>
<evidence type="ECO:0000256" key="7">
    <source>
        <dbReference type="ARBA" id="ARBA00023136"/>
    </source>
</evidence>
<comment type="subcellular location">
    <subcellularLocation>
        <location evidence="1">Late endosome membrane</location>
        <topology evidence="1">Peripheral membrane protein</topology>
        <orientation evidence="1">Cytoplasmic side</orientation>
    </subcellularLocation>
</comment>
<keyword evidence="5" id="KW-0863">Zinc-finger</keyword>
<evidence type="ECO:0000256" key="6">
    <source>
        <dbReference type="ARBA" id="ARBA00022833"/>
    </source>
</evidence>
<feature type="domain" description="Pep3/Vps18 RING C-terminal" evidence="11">
    <location>
        <begin position="841"/>
        <end position="937"/>
    </location>
</feature>
<evidence type="ECO:0000259" key="11">
    <source>
        <dbReference type="Pfam" id="PF26148"/>
    </source>
</evidence>
<dbReference type="InterPro" id="IPR007810">
    <property type="entry name" value="Pep3/Vps18_beta-prop"/>
</dbReference>
<gene>
    <name evidence="12" type="ORF">L798_06860</name>
</gene>
<evidence type="ECO:0000259" key="10">
    <source>
        <dbReference type="Pfam" id="PF05131"/>
    </source>
</evidence>
<comment type="similarity">
    <text evidence="2">Belongs to the VPS18 family.</text>
</comment>
<dbReference type="GO" id="GO:0008270">
    <property type="term" value="F:zinc ion binding"/>
    <property type="evidence" value="ECO:0007669"/>
    <property type="project" value="UniProtKB-KW"/>
</dbReference>
<dbReference type="EMBL" id="KK852652">
    <property type="protein sequence ID" value="KDR19383.1"/>
    <property type="molecule type" value="Genomic_DNA"/>
</dbReference>
<dbReference type="PANTHER" id="PTHR23323:SF26">
    <property type="entry name" value="VACUOLAR PROTEIN SORTING-ASSOCIATED PROTEIN 18 HOMOLOG"/>
    <property type="match status" value="1"/>
</dbReference>
<evidence type="ECO:0000313" key="13">
    <source>
        <dbReference type="Proteomes" id="UP000027135"/>
    </source>
</evidence>
<dbReference type="GO" id="GO:0006904">
    <property type="term" value="P:vesicle docking involved in exocytosis"/>
    <property type="evidence" value="ECO:0007669"/>
    <property type="project" value="TreeGrafter"/>
</dbReference>
<keyword evidence="6" id="KW-0862">Zinc</keyword>
<dbReference type="GO" id="GO:0007040">
    <property type="term" value="P:lysosome organization"/>
    <property type="evidence" value="ECO:0007669"/>
    <property type="project" value="TreeGrafter"/>
</dbReference>
<dbReference type="GO" id="GO:0030897">
    <property type="term" value="C:HOPS complex"/>
    <property type="evidence" value="ECO:0007669"/>
    <property type="project" value="TreeGrafter"/>
</dbReference>
<dbReference type="GO" id="GO:0030674">
    <property type="term" value="F:protein-macromolecule adaptor activity"/>
    <property type="evidence" value="ECO:0007669"/>
    <property type="project" value="TreeGrafter"/>
</dbReference>
<evidence type="ECO:0000256" key="1">
    <source>
        <dbReference type="ARBA" id="ARBA00004492"/>
    </source>
</evidence>
<dbReference type="GO" id="GO:0006886">
    <property type="term" value="P:intracellular protein transport"/>
    <property type="evidence" value="ECO:0007669"/>
    <property type="project" value="UniProtKB-UniRule"/>
</dbReference>
<reference evidence="12 13" key="1">
    <citation type="journal article" date="2014" name="Nat. Commun.">
        <title>Molecular traces of alternative social organization in a termite genome.</title>
        <authorList>
            <person name="Terrapon N."/>
            <person name="Li C."/>
            <person name="Robertson H.M."/>
            <person name="Ji L."/>
            <person name="Meng X."/>
            <person name="Booth W."/>
            <person name="Chen Z."/>
            <person name="Childers C.P."/>
            <person name="Glastad K.M."/>
            <person name="Gokhale K."/>
            <person name="Gowin J."/>
            <person name="Gronenberg W."/>
            <person name="Hermansen R.A."/>
            <person name="Hu H."/>
            <person name="Hunt B.G."/>
            <person name="Huylmans A.K."/>
            <person name="Khalil S.M."/>
            <person name="Mitchell R.D."/>
            <person name="Munoz-Torres M.C."/>
            <person name="Mustard J.A."/>
            <person name="Pan H."/>
            <person name="Reese J.T."/>
            <person name="Scharf M.E."/>
            <person name="Sun F."/>
            <person name="Vogel H."/>
            <person name="Xiao J."/>
            <person name="Yang W."/>
            <person name="Yang Z."/>
            <person name="Yang Z."/>
            <person name="Zhou J."/>
            <person name="Zhu J."/>
            <person name="Brent C.S."/>
            <person name="Elsik C.G."/>
            <person name="Goodisman M.A."/>
            <person name="Liberles D.A."/>
            <person name="Roe R.M."/>
            <person name="Vargo E.L."/>
            <person name="Vilcinskas A."/>
            <person name="Wang J."/>
            <person name="Bornberg-Bauer E."/>
            <person name="Korb J."/>
            <person name="Zhang G."/>
            <person name="Liebig J."/>
        </authorList>
    </citation>
    <scope>NUCLEOTIDE SEQUENCE [LARGE SCALE GENOMIC DNA]</scope>
    <source>
        <tissue evidence="12">Whole organism</tissue>
    </source>
</reference>
<keyword evidence="7" id="KW-0472">Membrane</keyword>
<organism evidence="12 13">
    <name type="scientific">Zootermopsis nevadensis</name>
    <name type="common">Dampwood termite</name>
    <dbReference type="NCBI Taxonomy" id="136037"/>
    <lineage>
        <taxon>Eukaryota</taxon>
        <taxon>Metazoa</taxon>
        <taxon>Ecdysozoa</taxon>
        <taxon>Arthropoda</taxon>
        <taxon>Hexapoda</taxon>
        <taxon>Insecta</taxon>
        <taxon>Pterygota</taxon>
        <taxon>Neoptera</taxon>
        <taxon>Polyneoptera</taxon>
        <taxon>Dictyoptera</taxon>
        <taxon>Blattodea</taxon>
        <taxon>Blattoidea</taxon>
        <taxon>Termitoidae</taxon>
        <taxon>Termopsidae</taxon>
        <taxon>Zootermopsis</taxon>
    </lineage>
</organism>
<dbReference type="CDD" id="cd16462">
    <property type="entry name" value="RING-H2_Pep3p-like"/>
    <property type="match status" value="1"/>
</dbReference>
<accession>A0A067RGK1</accession>
<dbReference type="InterPro" id="IPR000547">
    <property type="entry name" value="Clathrin_H-chain/VPS_repeat"/>
</dbReference>
<dbReference type="SUPFAM" id="SSF57850">
    <property type="entry name" value="RING/U-box"/>
    <property type="match status" value="1"/>
</dbReference>
<keyword evidence="9" id="KW-0175">Coiled coil</keyword>
<proteinExistence type="inferred from homology"/>
<dbReference type="eggNOG" id="KOG2034">
    <property type="taxonomic scope" value="Eukaryota"/>
</dbReference>
<dbReference type="GO" id="GO:0031902">
    <property type="term" value="C:late endosome membrane"/>
    <property type="evidence" value="ECO:0007669"/>
    <property type="project" value="UniProtKB-SubCell"/>
</dbReference>
<dbReference type="InterPro" id="IPR058919">
    <property type="entry name" value="Pep3/Vps18_RING_C"/>
</dbReference>
<evidence type="ECO:0000256" key="3">
    <source>
        <dbReference type="ARBA" id="ARBA00017338"/>
    </source>
</evidence>
<feature type="domain" description="Pep3/Vps18 beta-propeller" evidence="10">
    <location>
        <begin position="15"/>
        <end position="386"/>
    </location>
</feature>
<dbReference type="OMA" id="WIQREKW"/>
<evidence type="ECO:0000256" key="2">
    <source>
        <dbReference type="ARBA" id="ARBA00010454"/>
    </source>
</evidence>
<sequence>STTGFIHMKLEEEPPIFSKQKVNFSPTDRITHLAVSSELLVLVMANNVLLRIDLRQPDKPQVLLCYVFTEIELGKYMSHLRLSDVFLDPLGHHLLLSLSSRNTEALAELLYLSRKTSKLKQPSKYKGHEVTAVGWNFGNDSDITTGPILLGTSKGLIFETQIAQDGDGIFQSSLEQYWRQLPSYLPLYGARDVDGLVFDIGKGNSTSITGLQFHRVPGSEKYFVLVTTPNRLYQFIGYVTKSDEKPLLQQIFNSYLNVPEGFQDIPSSLKYSKLQFYYPNPKGLPKTFAWLTEPGIFYGQLDTNGQNSVVTNSQLLQYHPPNSGAPLAFVITEFHVLLLYADHVKGISLLNHELVFEDVYSESFGKLVNITQDPVKGTIWAFTEKALCGVRALQVYVEKGEFELAKQYCKDNPAHMDQVLVKQAEMYFTNKLYEKSAVHYAETQSSFEEVTLKFLQVWQIEALKTFLKKKLEGLKHQDKMQITMIVIWVIELFLNQLGTLRDEGMKNTNEYISLQKELDAFLARPQVMECVKNNRGTIYDLMASHGDKDNLIKLTIINKDFERVIRHHIHKNNYLEALDVLKSQNRKELFYHFAPALMQFVPKQMVSALISQGRGLSPAKLLPALVTVDEYQAGEAVHYLEFCVQTLGCQQQAIHNYLLSLYARFKPQSLMNYLAMQGQDASMVSYDIHYALRLCQEKNLTEACVQLSALLGLWESAVDLALTIDVKLATQTASLPQNDPELRKKLWLKIAKHVVREKDDIQQAMQFLQQCELIKIEDILPFFSDFVTIDHFKDAICTSLQEYNQHIQDLKEEMEEATKSAQVIREEIQAFRNRYASVQARDACSVCDLQLLMRPFYLFPCGHHFHSDCLLTELNPMLPPGKRSKLRDLQRQLATFSARDDNVSVGSATMSARDQIKCDIDSIIASECLYCGEMMIRAIDQPFIEDEDYERVMKEWE</sequence>
<dbReference type="GO" id="GO:0008333">
    <property type="term" value="P:endosome to lysosome transport"/>
    <property type="evidence" value="ECO:0007669"/>
    <property type="project" value="TreeGrafter"/>
</dbReference>
<evidence type="ECO:0000256" key="8">
    <source>
        <dbReference type="PROSITE-ProRule" id="PRU01006"/>
    </source>
</evidence>
<dbReference type="PANTHER" id="PTHR23323">
    <property type="entry name" value="VACUOLAR PROTEIN SORTING-ASSOCIATED PROTEIN"/>
    <property type="match status" value="1"/>
</dbReference>
<dbReference type="Pfam" id="PF05131">
    <property type="entry name" value="Pep3_Vps18"/>
    <property type="match status" value="1"/>
</dbReference>
<dbReference type="InParanoid" id="A0A067RGK1"/>
<dbReference type="AlphaFoldDB" id="A0A067RGK1"/>
<keyword evidence="4" id="KW-0479">Metal-binding</keyword>
<feature type="coiled-coil region" evidence="9">
    <location>
        <begin position="793"/>
        <end position="841"/>
    </location>
</feature>
<dbReference type="PROSITE" id="PS50236">
    <property type="entry name" value="CHCR"/>
    <property type="match status" value="1"/>
</dbReference>
<dbReference type="InterPro" id="IPR013083">
    <property type="entry name" value="Znf_RING/FYVE/PHD"/>
</dbReference>
<protein>
    <recommendedName>
        <fullName evidence="3">Vacuolar protein sorting-associated protein 18 homolog</fullName>
    </recommendedName>
</protein>
<evidence type="ECO:0000256" key="9">
    <source>
        <dbReference type="SAM" id="Coils"/>
    </source>
</evidence>
<name>A0A067RGK1_ZOONE</name>
<evidence type="ECO:0000313" key="12">
    <source>
        <dbReference type="EMBL" id="KDR19383.1"/>
    </source>
</evidence>
<evidence type="ECO:0000256" key="4">
    <source>
        <dbReference type="ARBA" id="ARBA00022723"/>
    </source>
</evidence>
<dbReference type="GO" id="GO:0007032">
    <property type="term" value="P:endosome organization"/>
    <property type="evidence" value="ECO:0007669"/>
    <property type="project" value="TreeGrafter"/>
</dbReference>